<dbReference type="PROSITE" id="PS00290">
    <property type="entry name" value="IG_MHC"/>
    <property type="match status" value="1"/>
</dbReference>
<reference evidence="11" key="1">
    <citation type="submission" date="2025-08" db="UniProtKB">
        <authorList>
            <consortium name="RefSeq"/>
        </authorList>
    </citation>
    <scope>IDENTIFICATION</scope>
    <source>
        <tissue evidence="11">Blood</tissue>
    </source>
</reference>
<dbReference type="InterPro" id="IPR036179">
    <property type="entry name" value="Ig-like_dom_sf"/>
</dbReference>
<dbReference type="InterPro" id="IPR003597">
    <property type="entry name" value="Ig_C1-set"/>
</dbReference>
<dbReference type="InterPro" id="IPR007110">
    <property type="entry name" value="Ig-like_dom"/>
</dbReference>
<feature type="domain" description="Ig-like" evidence="9">
    <location>
        <begin position="31"/>
        <end position="117"/>
    </location>
</feature>
<evidence type="ECO:0000313" key="10">
    <source>
        <dbReference type="Proteomes" id="UP001652662"/>
    </source>
</evidence>
<evidence type="ECO:0000259" key="9">
    <source>
        <dbReference type="PROSITE" id="PS50835"/>
    </source>
</evidence>
<dbReference type="InterPro" id="IPR013783">
    <property type="entry name" value="Ig-like_fold"/>
</dbReference>
<dbReference type="Proteomes" id="UP001652662">
    <property type="component" value="Chromosome 19"/>
</dbReference>
<comment type="subcellular location">
    <subcellularLocation>
        <location evidence="2">Membrane</location>
        <topology evidence="2">Single-pass membrane protein</topology>
    </subcellularLocation>
</comment>
<dbReference type="SUPFAM" id="SSF54452">
    <property type="entry name" value="MHC antigen-recognition domain"/>
    <property type="match status" value="1"/>
</dbReference>
<name>A0ABM4LMC8_EQUPR</name>
<dbReference type="PANTHER" id="PTHR16675">
    <property type="entry name" value="MHC CLASS I-RELATED"/>
    <property type="match status" value="1"/>
</dbReference>
<organism evidence="10 11">
    <name type="scientific">Equus przewalskii</name>
    <name type="common">Przewalski's horse</name>
    <name type="synonym">Equus caballus przewalskii</name>
    <dbReference type="NCBI Taxonomy" id="9798"/>
    <lineage>
        <taxon>Eukaryota</taxon>
        <taxon>Metazoa</taxon>
        <taxon>Chordata</taxon>
        <taxon>Craniata</taxon>
        <taxon>Vertebrata</taxon>
        <taxon>Euteleostomi</taxon>
        <taxon>Mammalia</taxon>
        <taxon>Eutheria</taxon>
        <taxon>Laurasiatheria</taxon>
        <taxon>Perissodactyla</taxon>
        <taxon>Equidae</taxon>
        <taxon>Equus</taxon>
    </lineage>
</organism>
<keyword evidence="8" id="KW-1133">Transmembrane helix</keyword>
<comment type="function">
    <text evidence="1">Involved in the presentation of foreign antigens to the immune system.</text>
</comment>
<dbReference type="PROSITE" id="PS50835">
    <property type="entry name" value="IG_LIKE"/>
    <property type="match status" value="1"/>
</dbReference>
<keyword evidence="4" id="KW-0490">MHC I</keyword>
<dbReference type="PANTHER" id="PTHR16675:SF251">
    <property type="entry name" value="HLA CLASS I HISTOCOMPATIBILITY ANTIGEN, C ALPHA CHAIN"/>
    <property type="match status" value="1"/>
</dbReference>
<dbReference type="Pfam" id="PF07654">
    <property type="entry name" value="C1-set"/>
    <property type="match status" value="1"/>
</dbReference>
<dbReference type="SMART" id="SM00407">
    <property type="entry name" value="IGc1"/>
    <property type="match status" value="1"/>
</dbReference>
<evidence type="ECO:0000256" key="7">
    <source>
        <dbReference type="ARBA" id="ARBA00023180"/>
    </source>
</evidence>
<keyword evidence="10" id="KW-1185">Reference proteome</keyword>
<comment type="similarity">
    <text evidence="3">Belongs to the MHC class I family.</text>
</comment>
<protein>
    <submittedName>
        <fullName evidence="11">HLA class I histocompatibility antigen, A alpha chain-like isoform X1</fullName>
    </submittedName>
</protein>
<dbReference type="SUPFAM" id="SSF48726">
    <property type="entry name" value="Immunoglobulin"/>
    <property type="match status" value="1"/>
</dbReference>
<dbReference type="GeneID" id="103545651"/>
<feature type="transmembrane region" description="Helical" evidence="8">
    <location>
        <begin position="128"/>
        <end position="155"/>
    </location>
</feature>
<dbReference type="InterPro" id="IPR050208">
    <property type="entry name" value="MHC_class-I_related"/>
</dbReference>
<accession>A0ABM4LMC8</accession>
<dbReference type="InterPro" id="IPR003006">
    <property type="entry name" value="Ig/MHC_CS"/>
</dbReference>
<dbReference type="Gene3D" id="2.60.40.10">
    <property type="entry name" value="Immunoglobulins"/>
    <property type="match status" value="1"/>
</dbReference>
<evidence type="ECO:0000256" key="2">
    <source>
        <dbReference type="ARBA" id="ARBA00004167"/>
    </source>
</evidence>
<evidence type="ECO:0000256" key="5">
    <source>
        <dbReference type="ARBA" id="ARBA00022859"/>
    </source>
</evidence>
<keyword evidence="7" id="KW-0325">Glycoprotein</keyword>
<gene>
    <name evidence="11" type="primary">LOC103545651</name>
</gene>
<evidence type="ECO:0000256" key="1">
    <source>
        <dbReference type="ARBA" id="ARBA00002297"/>
    </source>
</evidence>
<keyword evidence="5" id="KW-0391">Immunity</keyword>
<evidence type="ECO:0000256" key="8">
    <source>
        <dbReference type="SAM" id="Phobius"/>
    </source>
</evidence>
<keyword evidence="6 8" id="KW-0472">Membrane</keyword>
<dbReference type="InterPro" id="IPR037055">
    <property type="entry name" value="MHC_I-like_Ag-recog_sf"/>
</dbReference>
<evidence type="ECO:0000313" key="11">
    <source>
        <dbReference type="RefSeq" id="XP_070441594.1"/>
    </source>
</evidence>
<proteinExistence type="inferred from homology"/>
<dbReference type="InterPro" id="IPR011162">
    <property type="entry name" value="MHC_I/II-like_Ag-recog"/>
</dbReference>
<evidence type="ECO:0000256" key="3">
    <source>
        <dbReference type="ARBA" id="ARBA00006909"/>
    </source>
</evidence>
<dbReference type="Gene3D" id="3.30.500.10">
    <property type="entry name" value="MHC class I-like antigen recognition-like"/>
    <property type="match status" value="1"/>
</dbReference>
<sequence>MHRNYLEGTCVEWLLRHLENGKETLQRADAPKTHVTHHPISVYEVTLRCWALGFYPAEITLSWQCDREDLTQDMELVETRPAGDGTFQKWAAMVVPSGEEQRYTCHVQHEGLPEPVTQRWELPTESTIATMGLIVGLVLLGTVATGALVAGAVMWRKKRSGREWSGGLSFLVPFGGFRAQVEVCPASLMGSPIHTRVLTTLELIVNTLIKALVKMKEIFFHLDNSGAEDLIPSS</sequence>
<evidence type="ECO:0000256" key="6">
    <source>
        <dbReference type="ARBA" id="ARBA00023136"/>
    </source>
</evidence>
<evidence type="ECO:0000256" key="4">
    <source>
        <dbReference type="ARBA" id="ARBA00022451"/>
    </source>
</evidence>
<keyword evidence="8" id="KW-0812">Transmembrane</keyword>
<dbReference type="RefSeq" id="XP_070441594.1">
    <property type="nucleotide sequence ID" value="XM_070585493.1"/>
</dbReference>